<dbReference type="AlphaFoldDB" id="A0AAD6THT8"/>
<dbReference type="GO" id="GO:0005634">
    <property type="term" value="C:nucleus"/>
    <property type="evidence" value="ECO:0007669"/>
    <property type="project" value="UniProtKB-SubCell"/>
</dbReference>
<keyword evidence="3" id="KW-0238">DNA-binding</keyword>
<evidence type="ECO:0000259" key="5">
    <source>
        <dbReference type="SMART" id="SM00906"/>
    </source>
</evidence>
<evidence type="ECO:0000256" key="4">
    <source>
        <dbReference type="ARBA" id="ARBA00023242"/>
    </source>
</evidence>
<organism evidence="6 7">
    <name type="scientific">Mycena alexandri</name>
    <dbReference type="NCBI Taxonomy" id="1745969"/>
    <lineage>
        <taxon>Eukaryota</taxon>
        <taxon>Fungi</taxon>
        <taxon>Dikarya</taxon>
        <taxon>Basidiomycota</taxon>
        <taxon>Agaricomycotina</taxon>
        <taxon>Agaricomycetes</taxon>
        <taxon>Agaricomycetidae</taxon>
        <taxon>Agaricales</taxon>
        <taxon>Marasmiineae</taxon>
        <taxon>Mycenaceae</taxon>
        <taxon>Mycena</taxon>
    </lineage>
</organism>
<evidence type="ECO:0000313" key="6">
    <source>
        <dbReference type="EMBL" id="KAJ7045190.1"/>
    </source>
</evidence>
<dbReference type="GO" id="GO:0003700">
    <property type="term" value="F:DNA-binding transcription factor activity"/>
    <property type="evidence" value="ECO:0007669"/>
    <property type="project" value="InterPro"/>
</dbReference>
<dbReference type="InterPro" id="IPR007219">
    <property type="entry name" value="XnlR_reg_dom"/>
</dbReference>
<keyword evidence="4" id="KW-0539">Nucleus</keyword>
<evidence type="ECO:0000256" key="3">
    <source>
        <dbReference type="ARBA" id="ARBA00023125"/>
    </source>
</evidence>
<sequence length="158" mass="17733">VAFLAGTSTPDECWILAGLGIRFAQAVGAHHRSVYTRLDPLSAEIYKQAFWLLVVQDSIISAFKGSPSITHLTHVDLDLPVSCEHRYWELPNPVQPADKPSISAYFPAYVQLTLIFERIRNAVVRILLVFCDIIPIRFPPQYPVNGQICSEAEIVELE</sequence>
<dbReference type="CDD" id="cd12148">
    <property type="entry name" value="fungal_TF_MHR"/>
    <property type="match status" value="1"/>
</dbReference>
<dbReference type="Proteomes" id="UP001218188">
    <property type="component" value="Unassembled WGS sequence"/>
</dbReference>
<dbReference type="InterPro" id="IPR050987">
    <property type="entry name" value="AtrR-like"/>
</dbReference>
<dbReference type="EMBL" id="JARJCM010000005">
    <property type="protein sequence ID" value="KAJ7045190.1"/>
    <property type="molecule type" value="Genomic_DNA"/>
</dbReference>
<dbReference type="SMART" id="SM00906">
    <property type="entry name" value="Fungal_trans"/>
    <property type="match status" value="1"/>
</dbReference>
<dbReference type="Pfam" id="PF04082">
    <property type="entry name" value="Fungal_trans"/>
    <property type="match status" value="1"/>
</dbReference>
<dbReference type="PANTHER" id="PTHR46910:SF3">
    <property type="entry name" value="HALOTOLERANCE PROTEIN 9-RELATED"/>
    <property type="match status" value="1"/>
</dbReference>
<protein>
    <recommendedName>
        <fullName evidence="5">Xylanolytic transcriptional activator regulatory domain-containing protein</fullName>
    </recommendedName>
</protein>
<dbReference type="GO" id="GO:0008270">
    <property type="term" value="F:zinc ion binding"/>
    <property type="evidence" value="ECO:0007669"/>
    <property type="project" value="InterPro"/>
</dbReference>
<dbReference type="GO" id="GO:0006351">
    <property type="term" value="P:DNA-templated transcription"/>
    <property type="evidence" value="ECO:0007669"/>
    <property type="project" value="InterPro"/>
</dbReference>
<feature type="domain" description="Xylanolytic transcriptional activator regulatory" evidence="5">
    <location>
        <begin position="13"/>
        <end position="86"/>
    </location>
</feature>
<dbReference type="PANTHER" id="PTHR46910">
    <property type="entry name" value="TRANSCRIPTION FACTOR PDR1"/>
    <property type="match status" value="1"/>
</dbReference>
<keyword evidence="2" id="KW-0479">Metal-binding</keyword>
<evidence type="ECO:0000256" key="2">
    <source>
        <dbReference type="ARBA" id="ARBA00022723"/>
    </source>
</evidence>
<comment type="caution">
    <text evidence="6">The sequence shown here is derived from an EMBL/GenBank/DDBJ whole genome shotgun (WGS) entry which is preliminary data.</text>
</comment>
<name>A0AAD6THT8_9AGAR</name>
<evidence type="ECO:0000256" key="1">
    <source>
        <dbReference type="ARBA" id="ARBA00004123"/>
    </source>
</evidence>
<feature type="non-terminal residue" evidence="6">
    <location>
        <position position="1"/>
    </location>
</feature>
<evidence type="ECO:0000313" key="7">
    <source>
        <dbReference type="Proteomes" id="UP001218188"/>
    </source>
</evidence>
<gene>
    <name evidence="6" type="ORF">C8F04DRAFT_940882</name>
</gene>
<comment type="subcellular location">
    <subcellularLocation>
        <location evidence="1">Nucleus</location>
    </subcellularLocation>
</comment>
<dbReference type="GO" id="GO:0003677">
    <property type="term" value="F:DNA binding"/>
    <property type="evidence" value="ECO:0007669"/>
    <property type="project" value="UniProtKB-KW"/>
</dbReference>
<proteinExistence type="predicted"/>
<keyword evidence="7" id="KW-1185">Reference proteome</keyword>
<accession>A0AAD6THT8</accession>
<reference evidence="6" key="1">
    <citation type="submission" date="2023-03" db="EMBL/GenBank/DDBJ databases">
        <title>Massive genome expansion in bonnet fungi (Mycena s.s.) driven by repeated elements and novel gene families across ecological guilds.</title>
        <authorList>
            <consortium name="Lawrence Berkeley National Laboratory"/>
            <person name="Harder C.B."/>
            <person name="Miyauchi S."/>
            <person name="Viragh M."/>
            <person name="Kuo A."/>
            <person name="Thoen E."/>
            <person name="Andreopoulos B."/>
            <person name="Lu D."/>
            <person name="Skrede I."/>
            <person name="Drula E."/>
            <person name="Henrissat B."/>
            <person name="Morin E."/>
            <person name="Kohler A."/>
            <person name="Barry K."/>
            <person name="LaButti K."/>
            <person name="Morin E."/>
            <person name="Salamov A."/>
            <person name="Lipzen A."/>
            <person name="Mereny Z."/>
            <person name="Hegedus B."/>
            <person name="Baldrian P."/>
            <person name="Stursova M."/>
            <person name="Weitz H."/>
            <person name="Taylor A."/>
            <person name="Grigoriev I.V."/>
            <person name="Nagy L.G."/>
            <person name="Martin F."/>
            <person name="Kauserud H."/>
        </authorList>
    </citation>
    <scope>NUCLEOTIDE SEQUENCE</scope>
    <source>
        <strain evidence="6">CBHHK200</strain>
    </source>
</reference>